<evidence type="ECO:0000313" key="4">
    <source>
        <dbReference type="EMBL" id="QCP13402.1"/>
    </source>
</evidence>
<evidence type="ECO:0000313" key="6">
    <source>
        <dbReference type="Proteomes" id="UP000584325"/>
    </source>
</evidence>
<dbReference type="Proteomes" id="UP000584325">
    <property type="component" value="Unassembled WGS sequence"/>
</dbReference>
<dbReference type="PIRSF" id="PIRSF020979">
    <property type="entry name" value="UCP020979"/>
    <property type="match status" value="1"/>
</dbReference>
<feature type="domain" description="Cysteine protease StiP N-terminal" evidence="1">
    <location>
        <begin position="18"/>
        <end position="265"/>
    </location>
</feature>
<keyword evidence="5" id="KW-1185">Reference proteome</keyword>
<protein>
    <submittedName>
        <fullName evidence="3">Uncharacterized protein</fullName>
    </submittedName>
</protein>
<dbReference type="InterPro" id="IPR011215">
    <property type="entry name" value="StiP_N"/>
</dbReference>
<dbReference type="EMBL" id="JACHXS010000013">
    <property type="protein sequence ID" value="MBB3224647.1"/>
    <property type="molecule type" value="Genomic_DNA"/>
</dbReference>
<accession>A0A4P8HWT4</accession>
<name>A0A4P8HWT4_9BURK</name>
<dbReference type="AlphaFoldDB" id="A0A4P8HWT4"/>
<evidence type="ECO:0000259" key="2">
    <source>
        <dbReference type="Pfam" id="PF15608"/>
    </source>
</evidence>
<sequence length="374" mass="40435">MSGPHQGAGTGAFSSFSGSYRQGDVQFLLRRLSGHAFVPVDEKEALIQSGRKHYSEMLSAERLPSERHLALFDEACRANRGRMAADCLRLAHLIAARRAGQVTLVSLARAGTPVGVIVRHLLERVLHRDVVHYSVSIVRDRGIDEAALRTILARHVPASVVFVDGWTGKGVIARELERSVAQFNARHRVRIDGGLFVLSDLAGAAACASSDADYLIPSSILNATVSGLVSRTVIGGDSGPDDYHGCLYYQEFAAHDRSRGFADDIVAAALEIAVGGELVPVPVDRVRAAATSQACLRELAQRYDVADVNLIKPGIGEATRVLLRRVPRLLILRDPDAADVAHLKLLAEEKEVPVVIDRALPYQGVSLIRREGDA</sequence>
<gene>
    <name evidence="4" type="ORF">FCL38_25420</name>
    <name evidence="3" type="ORF">FHS02_005512</name>
</gene>
<organism evidence="3 6">
    <name type="scientific">Pseudoduganella umbonata</name>
    <dbReference type="NCBI Taxonomy" id="864828"/>
    <lineage>
        <taxon>Bacteria</taxon>
        <taxon>Pseudomonadati</taxon>
        <taxon>Pseudomonadota</taxon>
        <taxon>Betaproteobacteria</taxon>
        <taxon>Burkholderiales</taxon>
        <taxon>Oxalobacteraceae</taxon>
        <taxon>Telluria group</taxon>
        <taxon>Pseudoduganella</taxon>
    </lineage>
</organism>
<feature type="domain" description="PELOTA RNA-binding" evidence="2">
    <location>
        <begin position="292"/>
        <end position="369"/>
    </location>
</feature>
<proteinExistence type="predicted"/>
<dbReference type="InterPro" id="IPR048336">
    <property type="entry name" value="StiP-like"/>
</dbReference>
<dbReference type="EMBL" id="CP040017">
    <property type="protein sequence ID" value="QCP13402.1"/>
    <property type="molecule type" value="Genomic_DNA"/>
</dbReference>
<reference evidence="4 5" key="1">
    <citation type="submission" date="2019-05" db="EMBL/GenBank/DDBJ databases">
        <title>Draft Genome Sequences of Six Type Strains of the Genus Massilia.</title>
        <authorList>
            <person name="Miess H."/>
            <person name="Frediansyhah A."/>
            <person name="Gross H."/>
        </authorList>
    </citation>
    <scope>NUCLEOTIDE SEQUENCE [LARGE SCALE GENOMIC DNA]</scope>
    <source>
        <strain evidence="4 5">DSMZ 26121</strain>
    </source>
</reference>
<evidence type="ECO:0000313" key="3">
    <source>
        <dbReference type="EMBL" id="MBB3224647.1"/>
    </source>
</evidence>
<reference evidence="3 6" key="2">
    <citation type="submission" date="2020-08" db="EMBL/GenBank/DDBJ databases">
        <title>Genomic Encyclopedia of Type Strains, Phase III (KMG-III): the genomes of soil and plant-associated and newly described type strains.</title>
        <authorList>
            <person name="Whitman W."/>
        </authorList>
    </citation>
    <scope>NUCLEOTIDE SEQUENCE [LARGE SCALE GENOMIC DNA]</scope>
    <source>
        <strain evidence="3 6">CECT 7753</strain>
    </source>
</reference>
<dbReference type="Proteomes" id="UP000298763">
    <property type="component" value="Chromosome"/>
</dbReference>
<dbReference type="InterPro" id="IPR028157">
    <property type="entry name" value="PELOTA_dom"/>
</dbReference>
<dbReference type="OrthoDB" id="1663315at2"/>
<evidence type="ECO:0000259" key="1">
    <source>
        <dbReference type="Pfam" id="PF11202"/>
    </source>
</evidence>
<dbReference type="Pfam" id="PF11202">
    <property type="entry name" value="StiP"/>
    <property type="match status" value="1"/>
</dbReference>
<dbReference type="Pfam" id="PF15608">
    <property type="entry name" value="PELOTA_1"/>
    <property type="match status" value="1"/>
</dbReference>
<dbReference type="RefSeq" id="WP_137316187.1">
    <property type="nucleotide sequence ID" value="NZ_CP040017.1"/>
</dbReference>
<evidence type="ECO:0000313" key="5">
    <source>
        <dbReference type="Proteomes" id="UP000298763"/>
    </source>
</evidence>